<evidence type="ECO:0000256" key="1">
    <source>
        <dbReference type="SAM" id="MobiDB-lite"/>
    </source>
</evidence>
<proteinExistence type="predicted"/>
<gene>
    <name evidence="2" type="ORF">WJX74_007818</name>
</gene>
<accession>A0AAW1SBY3</accession>
<protein>
    <submittedName>
        <fullName evidence="2">Uncharacterized protein</fullName>
    </submittedName>
</protein>
<sequence length="644" mass="72008">MLRQVDLNAAGLPKVASVVQHMQTVALNSFCKQQQIARWFGAGDRIRSVFCTGFECMAGSSLCEPCSQLCNDQSLYTLAQRITERMNAHGAATTAQDHLAACGNAQHIQMTAEELRMKCDALTQSRRDTARLAQRQQVRGERARQQAVYLKAAIALEANNHPRFLRLLQQAHREGKLQSHAAFVQLIEGSAAGIVHGRKHRQLNDTQKAFFMSLLNYGGPLLHNTVSMVLCGPHIRSTQRWRAEFFAHGLGMDLKHFQHAADLLRKYRAQDALCVLAEDATALQAHLEPILEDSSVVVYGLNGPPVKVSSCQILWEQLTQQGVATQFYVWTLTAMMPGVSHIPLCAVAHDGSNETFSFEVAASNWERIWQLAKAAGVKLLGHCSDGDARLRRADLHLLHWRMDGLDALSIEHALVQLAAPKVDMSMAAPFCFKIATQDWLHIVWRLRVQLLQARRSLQIGSLLISATALTRLQKQCKAGVKLLYSDLNSKDKQNLDACLRLFGFKKLHPSGTQDARLPARTVEDTGIIEALDSTPDYYGLQLFLQFGHRFMRIFVIKDRSPREHAADAAWCIAFVGYWERLLRDAKDTAHINMKENFITRQTKQDVLIACNCMDLLPSEDGADDEEGPNEEREAGQQEEDGNSS</sequence>
<reference evidence="2 3" key="1">
    <citation type="journal article" date="2024" name="Nat. Commun.">
        <title>Phylogenomics reveals the evolutionary origins of lichenization in chlorophyte algae.</title>
        <authorList>
            <person name="Puginier C."/>
            <person name="Libourel C."/>
            <person name="Otte J."/>
            <person name="Skaloud P."/>
            <person name="Haon M."/>
            <person name="Grisel S."/>
            <person name="Petersen M."/>
            <person name="Berrin J.G."/>
            <person name="Delaux P.M."/>
            <person name="Dal Grande F."/>
            <person name="Keller J."/>
        </authorList>
    </citation>
    <scope>NUCLEOTIDE SEQUENCE [LARGE SCALE GENOMIC DNA]</scope>
    <source>
        <strain evidence="2 3">SAG 2145</strain>
    </source>
</reference>
<name>A0AAW1SBY3_9CHLO</name>
<feature type="region of interest" description="Disordered" evidence="1">
    <location>
        <begin position="617"/>
        <end position="644"/>
    </location>
</feature>
<dbReference type="EMBL" id="JALJOS010000002">
    <property type="protein sequence ID" value="KAK9843163.1"/>
    <property type="molecule type" value="Genomic_DNA"/>
</dbReference>
<dbReference type="Proteomes" id="UP001438707">
    <property type="component" value="Unassembled WGS sequence"/>
</dbReference>
<evidence type="ECO:0000313" key="2">
    <source>
        <dbReference type="EMBL" id="KAK9843163.1"/>
    </source>
</evidence>
<comment type="caution">
    <text evidence="2">The sequence shown here is derived from an EMBL/GenBank/DDBJ whole genome shotgun (WGS) entry which is preliminary data.</text>
</comment>
<organism evidence="2 3">
    <name type="scientific">Apatococcus lobatus</name>
    <dbReference type="NCBI Taxonomy" id="904363"/>
    <lineage>
        <taxon>Eukaryota</taxon>
        <taxon>Viridiplantae</taxon>
        <taxon>Chlorophyta</taxon>
        <taxon>core chlorophytes</taxon>
        <taxon>Trebouxiophyceae</taxon>
        <taxon>Chlorellales</taxon>
        <taxon>Chlorellaceae</taxon>
        <taxon>Apatococcus</taxon>
    </lineage>
</organism>
<dbReference type="AlphaFoldDB" id="A0AAW1SBY3"/>
<evidence type="ECO:0000313" key="3">
    <source>
        <dbReference type="Proteomes" id="UP001438707"/>
    </source>
</evidence>
<keyword evidence="3" id="KW-1185">Reference proteome</keyword>